<dbReference type="InterPro" id="IPR051297">
    <property type="entry name" value="PalB/RIM13"/>
</dbReference>
<accession>A0A0H2S1J0</accession>
<dbReference type="GO" id="GO:0004198">
    <property type="term" value="F:calcium-dependent cysteine-type endopeptidase activity"/>
    <property type="evidence" value="ECO:0007669"/>
    <property type="project" value="InterPro"/>
</dbReference>
<dbReference type="Gene3D" id="3.90.70.10">
    <property type="entry name" value="Cysteine proteinases"/>
    <property type="match status" value="1"/>
</dbReference>
<dbReference type="Pfam" id="PF00648">
    <property type="entry name" value="Peptidase_C2"/>
    <property type="match status" value="1"/>
</dbReference>
<proteinExistence type="inferred from homology"/>
<dbReference type="InterPro" id="IPR038765">
    <property type="entry name" value="Papain-like_cys_pep_sf"/>
</dbReference>
<dbReference type="InterPro" id="IPR036181">
    <property type="entry name" value="MIT_dom_sf"/>
</dbReference>
<evidence type="ECO:0000256" key="2">
    <source>
        <dbReference type="ARBA" id="ARBA00022670"/>
    </source>
</evidence>
<evidence type="ECO:0000256" key="5">
    <source>
        <dbReference type="PIRSR" id="PIRSR622684-1"/>
    </source>
</evidence>
<feature type="domain" description="Calpain catalytic" evidence="8">
    <location>
        <begin position="109"/>
        <end position="358"/>
    </location>
</feature>
<evidence type="ECO:0000313" key="10">
    <source>
        <dbReference type="Proteomes" id="UP000053477"/>
    </source>
</evidence>
<name>A0A0H2S1J0_9AGAM</name>
<dbReference type="PANTHER" id="PTHR46143:SF1">
    <property type="entry name" value="CALPAIN-7"/>
    <property type="match status" value="1"/>
</dbReference>
<dbReference type="Gene3D" id="2.60.120.380">
    <property type="match status" value="2"/>
</dbReference>
<dbReference type="EMBL" id="KQ086014">
    <property type="protein sequence ID" value="KLO10881.1"/>
    <property type="molecule type" value="Genomic_DNA"/>
</dbReference>
<dbReference type="InterPro" id="IPR036213">
    <property type="entry name" value="Calpain_III_sf"/>
</dbReference>
<sequence length="810" mass="89829">MSFHQGKPQQLAESDYKKGIEAELNGNFDLAFRLYVEAAKAHLALANNAANEKDRVKSKSEAKKCLERAEKIKAAKKDSIKPIIQDHFSTDEQARILQLSSVVNGIRYEIWDDQTEHPPRIASSSTQPDLGENLSAQSPQWRRPQDIYGEAEVAMASSSLDPKHILQNVITDCSLCSSIVIALHHHLKFRSKLCLSCLYPQDTAGNPQLSDTGQYSVRMHVNGSPRKIPIDDYLPFYSDGKPICISTTPHFDLWPALIEKAYLKFSGGYDFPGSNSSVDLHMLTGWIPEHVDLKRSDHRKIWNRILSGFQEGLCVLTVGTGLRESPEINGTKLLKTHSYAILDVKEENDDRWLSIYNPSIGPSSFRNSSTVTGDKDDLDLEQLNLEEQPDILNVSLRDAPSVFDTLYINWSPSLLKHKLDFHGTWKPKSANNNHPQCVHRRLRLDASGASAGDEIWILLIRHFIDRRRKNQFISMYAQQEDVLHDSRTDSQAALKGSYMDTTHVLTRLTLEKPIGDASIFASYDGEYEDVYFTIQVFSSAELSWVKDPPKHMYTQTVEGSLTSKNSGGNSTYPSFMNNPQYHLRLRQADVRLVVEGPRDVPLNVLLVRTPGGERVTNLLPGGIAANSGAYGYGIAQAVASVKAGDYAIIVSAFEPRYRGAYSLRIESTSKVDVSAIPMEGAGMFCKTVRGRWETGSDGGSPSFGRFGSNPSFEIEVTSTTPMKARLQLSGPSQILPINVSVFSSLPGHALGRQVVTSGPYVDHNTGVITPLVTLAPGKYIAVCSAYDPGMHAEFVLLLYSKAAELRVNRL</sequence>
<evidence type="ECO:0000259" key="8">
    <source>
        <dbReference type="PROSITE" id="PS50203"/>
    </source>
</evidence>
<reference evidence="9 10" key="1">
    <citation type="submission" date="2015-04" db="EMBL/GenBank/DDBJ databases">
        <title>Complete genome sequence of Schizopora paradoxa KUC8140, a cosmopolitan wood degrader in East Asia.</title>
        <authorList>
            <consortium name="DOE Joint Genome Institute"/>
            <person name="Min B."/>
            <person name="Park H."/>
            <person name="Jang Y."/>
            <person name="Kim J.-J."/>
            <person name="Kim K.H."/>
            <person name="Pangilinan J."/>
            <person name="Lipzen A."/>
            <person name="Riley R."/>
            <person name="Grigoriev I.V."/>
            <person name="Spatafora J.W."/>
            <person name="Choi I.-G."/>
        </authorList>
    </citation>
    <scope>NUCLEOTIDE SEQUENCE [LARGE SCALE GENOMIC DNA]</scope>
    <source>
        <strain evidence="9 10">KUC8140</strain>
    </source>
</reference>
<evidence type="ECO:0000313" key="9">
    <source>
        <dbReference type="EMBL" id="KLO10881.1"/>
    </source>
</evidence>
<dbReference type="InterPro" id="IPR022684">
    <property type="entry name" value="Calpain_cysteine_protease"/>
</dbReference>
<feature type="region of interest" description="Disordered" evidence="7">
    <location>
        <begin position="117"/>
        <end position="142"/>
    </location>
</feature>
<evidence type="ECO:0000256" key="7">
    <source>
        <dbReference type="SAM" id="MobiDB-lite"/>
    </source>
</evidence>
<dbReference type="OrthoDB" id="167576at2759"/>
<keyword evidence="10" id="KW-1185">Reference proteome</keyword>
<comment type="similarity">
    <text evidence="1">Belongs to the peptidase C2 family. PalB/RIM13 subfamily.</text>
</comment>
<dbReference type="STRING" id="27342.A0A0H2S1J0"/>
<dbReference type="InParanoid" id="A0A0H2S1J0"/>
<dbReference type="SUPFAM" id="SSF54001">
    <property type="entry name" value="Cysteine proteinases"/>
    <property type="match status" value="1"/>
</dbReference>
<keyword evidence="4 6" id="KW-0788">Thiol protease</keyword>
<dbReference type="GO" id="GO:0006508">
    <property type="term" value="P:proteolysis"/>
    <property type="evidence" value="ECO:0007669"/>
    <property type="project" value="UniProtKB-KW"/>
</dbReference>
<evidence type="ECO:0000256" key="3">
    <source>
        <dbReference type="ARBA" id="ARBA00022801"/>
    </source>
</evidence>
<feature type="active site" evidence="5 6">
    <location>
        <position position="337"/>
    </location>
</feature>
<organism evidence="9 10">
    <name type="scientific">Schizopora paradoxa</name>
    <dbReference type="NCBI Taxonomy" id="27342"/>
    <lineage>
        <taxon>Eukaryota</taxon>
        <taxon>Fungi</taxon>
        <taxon>Dikarya</taxon>
        <taxon>Basidiomycota</taxon>
        <taxon>Agaricomycotina</taxon>
        <taxon>Agaricomycetes</taxon>
        <taxon>Hymenochaetales</taxon>
        <taxon>Schizoporaceae</taxon>
        <taxon>Schizopora</taxon>
    </lineage>
</organism>
<dbReference type="PROSITE" id="PS50203">
    <property type="entry name" value="CALPAIN_CAT"/>
    <property type="match status" value="1"/>
</dbReference>
<keyword evidence="2 6" id="KW-0645">Protease</keyword>
<gene>
    <name evidence="9" type="ORF">SCHPADRAFT_877599</name>
</gene>
<feature type="compositionally biased region" description="Polar residues" evidence="7">
    <location>
        <begin position="122"/>
        <end position="140"/>
    </location>
</feature>
<protein>
    <submittedName>
        <fullName evidence="9">Cysteine proteinase</fullName>
    </submittedName>
</protein>
<dbReference type="AlphaFoldDB" id="A0A0H2S1J0"/>
<evidence type="ECO:0000256" key="1">
    <source>
        <dbReference type="ARBA" id="ARBA00010193"/>
    </source>
</evidence>
<dbReference type="Gene3D" id="1.20.58.80">
    <property type="entry name" value="Phosphotransferase system, lactose/cellobiose-type IIA subunit"/>
    <property type="match status" value="1"/>
</dbReference>
<keyword evidence="3 6" id="KW-0378">Hydrolase</keyword>
<dbReference type="SMART" id="SM00230">
    <property type="entry name" value="CysPc"/>
    <property type="match status" value="1"/>
</dbReference>
<feature type="active site" evidence="6">
    <location>
        <position position="357"/>
    </location>
</feature>
<dbReference type="Proteomes" id="UP000053477">
    <property type="component" value="Unassembled WGS sequence"/>
</dbReference>
<feature type="active site" evidence="5 6">
    <location>
        <position position="173"/>
    </location>
</feature>
<evidence type="ECO:0000256" key="4">
    <source>
        <dbReference type="ARBA" id="ARBA00022807"/>
    </source>
</evidence>
<dbReference type="InterPro" id="IPR001300">
    <property type="entry name" value="Peptidase_C2_calpain_cat"/>
</dbReference>
<dbReference type="InterPro" id="IPR022683">
    <property type="entry name" value="Calpain_III"/>
</dbReference>
<dbReference type="PRINTS" id="PR00704">
    <property type="entry name" value="CALPAIN"/>
</dbReference>
<dbReference type="SUPFAM" id="SSF116846">
    <property type="entry name" value="MIT domain"/>
    <property type="match status" value="1"/>
</dbReference>
<evidence type="ECO:0000256" key="6">
    <source>
        <dbReference type="PROSITE-ProRule" id="PRU00239"/>
    </source>
</evidence>
<dbReference type="PANTHER" id="PTHR46143">
    <property type="entry name" value="CALPAIN-7"/>
    <property type="match status" value="1"/>
</dbReference>
<dbReference type="SUPFAM" id="SSF49758">
    <property type="entry name" value="Calpain large subunit, middle domain (domain III)"/>
    <property type="match status" value="2"/>
</dbReference>
<dbReference type="SMART" id="SM00720">
    <property type="entry name" value="calpain_III"/>
    <property type="match status" value="1"/>
</dbReference>